<sequence length="186" mass="21901">MKKVFLIMGHPTKDSFSGKLADAYEKALIKKGYEVRRQDVIDLKFNLITTTENYLKPEPDLIKTQNDIKWADEIIFFYPLWWGFIPALLKGYIDRVFIPGFAYAYDENVKHSNYLKGKTMRVFSTCDVDANTVTNMYKNADFIIFNDNMCHFLGMEMKQMMRVDTLYTKNESERKKIIEEIVSKIE</sequence>
<dbReference type="SUPFAM" id="SSF52218">
    <property type="entry name" value="Flavoproteins"/>
    <property type="match status" value="1"/>
</dbReference>
<evidence type="ECO:0000259" key="3">
    <source>
        <dbReference type="Pfam" id="PF02525"/>
    </source>
</evidence>
<comment type="similarity">
    <text evidence="1">Belongs to the NAD(P)H dehydrogenase (quinone) family.</text>
</comment>
<dbReference type="GO" id="GO:0005829">
    <property type="term" value="C:cytosol"/>
    <property type="evidence" value="ECO:0007669"/>
    <property type="project" value="TreeGrafter"/>
</dbReference>
<evidence type="ECO:0000256" key="2">
    <source>
        <dbReference type="ARBA" id="ARBA00023002"/>
    </source>
</evidence>
<organism evidence="4">
    <name type="scientific">Metamycoplasma salivarium</name>
    <name type="common">Mycoplasma salivarium</name>
    <dbReference type="NCBI Taxonomy" id="2124"/>
    <lineage>
        <taxon>Bacteria</taxon>
        <taxon>Bacillati</taxon>
        <taxon>Mycoplasmatota</taxon>
        <taxon>Mycoplasmoidales</taxon>
        <taxon>Metamycoplasmataceae</taxon>
        <taxon>Metamycoplasma</taxon>
    </lineage>
</organism>
<dbReference type="Gene3D" id="3.40.50.360">
    <property type="match status" value="1"/>
</dbReference>
<gene>
    <name evidence="4" type="ORF">NCTC10113_01453</name>
</gene>
<dbReference type="AlphaFoldDB" id="A0A448ZZ87"/>
<evidence type="ECO:0000313" key="4">
    <source>
        <dbReference type="EMBL" id="VEU56544.1"/>
    </source>
</evidence>
<keyword evidence="2" id="KW-0560">Oxidoreductase</keyword>
<protein>
    <submittedName>
        <fullName evidence="4">NADPH-quinone reductase (Modulator of drug activity B)</fullName>
    </submittedName>
</protein>
<name>A0A448ZZ87_METSV</name>
<dbReference type="GO" id="GO:0003955">
    <property type="term" value="F:NAD(P)H dehydrogenase (quinone) activity"/>
    <property type="evidence" value="ECO:0007669"/>
    <property type="project" value="TreeGrafter"/>
</dbReference>
<dbReference type="PANTHER" id="PTHR10204:SF34">
    <property type="entry name" value="NAD(P)H DEHYDROGENASE [QUINONE] 1 ISOFORM 1"/>
    <property type="match status" value="1"/>
</dbReference>
<feature type="domain" description="Flavodoxin-like fold" evidence="3">
    <location>
        <begin position="2"/>
        <end position="182"/>
    </location>
</feature>
<dbReference type="PANTHER" id="PTHR10204">
    <property type="entry name" value="NAD P H OXIDOREDUCTASE-RELATED"/>
    <property type="match status" value="1"/>
</dbReference>
<dbReference type="InterPro" id="IPR003680">
    <property type="entry name" value="Flavodoxin_fold"/>
</dbReference>
<evidence type="ECO:0000256" key="1">
    <source>
        <dbReference type="ARBA" id="ARBA00006252"/>
    </source>
</evidence>
<reference evidence="4" key="1">
    <citation type="submission" date="2019-01" db="EMBL/GenBank/DDBJ databases">
        <authorList>
            <consortium name="Pathogen Informatics"/>
        </authorList>
    </citation>
    <scope>NUCLEOTIDE SEQUENCE [LARGE SCALE GENOMIC DNA]</scope>
    <source>
        <strain evidence="4">NCTC10113</strain>
    </source>
</reference>
<accession>A0A448ZZ87</accession>
<dbReference type="RefSeq" id="WP_024544361.1">
    <property type="nucleotide sequence ID" value="NZ_LR214938.2"/>
</dbReference>
<keyword evidence="4" id="KW-0614">Plasmid</keyword>
<dbReference type="InterPro" id="IPR051545">
    <property type="entry name" value="NAD(P)H_dehydrogenase_qn"/>
</dbReference>
<dbReference type="InterPro" id="IPR029039">
    <property type="entry name" value="Flavoprotein-like_sf"/>
</dbReference>
<proteinExistence type="inferred from homology"/>
<dbReference type="Pfam" id="PF02525">
    <property type="entry name" value="Flavodoxin_2"/>
    <property type="match status" value="1"/>
</dbReference>
<geneLocation type="plasmid" evidence="4">
    <name>2</name>
</geneLocation>
<dbReference type="EMBL" id="LR214939">
    <property type="protein sequence ID" value="VEU56544.1"/>
    <property type="molecule type" value="Genomic_DNA"/>
</dbReference>